<dbReference type="PANTHER" id="PTHR38106:SF1">
    <property type="entry name" value="RNA CHAPERONE PROQ"/>
    <property type="match status" value="1"/>
</dbReference>
<evidence type="ECO:0000256" key="2">
    <source>
        <dbReference type="ARBA" id="ARBA00022884"/>
    </source>
</evidence>
<evidence type="ECO:0000313" key="7">
    <source>
        <dbReference type="Proteomes" id="UP000253772"/>
    </source>
</evidence>
<keyword evidence="2" id="KW-0694">RNA-binding</keyword>
<keyword evidence="1" id="KW-0963">Cytoplasm</keyword>
<keyword evidence="3" id="KW-0143">Chaperone</keyword>
<dbReference type="AlphaFoldDB" id="A0A482IWW1"/>
<dbReference type="GO" id="GO:0010608">
    <property type="term" value="P:post-transcriptional regulation of gene expression"/>
    <property type="evidence" value="ECO:0007669"/>
    <property type="project" value="InterPro"/>
</dbReference>
<evidence type="ECO:0000259" key="5">
    <source>
        <dbReference type="SMART" id="SM00945"/>
    </source>
</evidence>
<dbReference type="PANTHER" id="PTHR38106">
    <property type="entry name" value="RNA CHAPERONE PROQ"/>
    <property type="match status" value="1"/>
</dbReference>
<evidence type="ECO:0000256" key="3">
    <source>
        <dbReference type="ARBA" id="ARBA00023186"/>
    </source>
</evidence>
<protein>
    <submittedName>
        <fullName evidence="6">Prop effector</fullName>
    </submittedName>
</protein>
<dbReference type="GO" id="GO:0034057">
    <property type="term" value="F:RNA strand-exchange activity"/>
    <property type="evidence" value="ECO:0007669"/>
    <property type="project" value="InterPro"/>
</dbReference>
<gene>
    <name evidence="6" type="ORF">DDF84_027995</name>
</gene>
<dbReference type="GO" id="GO:0005829">
    <property type="term" value="C:cytosol"/>
    <property type="evidence" value="ECO:0007669"/>
    <property type="project" value="TreeGrafter"/>
</dbReference>
<proteinExistence type="predicted"/>
<dbReference type="InterPro" id="IPR023529">
    <property type="entry name" value="ProQ"/>
</dbReference>
<feature type="domain" description="ProQ/FinO" evidence="5">
    <location>
        <begin position="70"/>
        <end position="184"/>
    </location>
</feature>
<dbReference type="OrthoDB" id="7025208at2"/>
<feature type="region of interest" description="Disordered" evidence="4">
    <location>
        <begin position="20"/>
        <end position="40"/>
    </location>
</feature>
<reference evidence="6 7" key="1">
    <citation type="submission" date="2019-03" db="EMBL/GenBank/DDBJ databases">
        <title>Comparative insights into the high quality Complete genome sequence of highly metal resistant Cupriavidus metallidurans strain BS1 isolated from a gold-copper mine.</title>
        <authorList>
            <person name="Mazhar H.S."/>
            <person name="Rensing C."/>
        </authorList>
    </citation>
    <scope>NUCLEOTIDE SEQUENCE [LARGE SCALE GENOMIC DNA]</scope>
    <source>
        <strain evidence="6 7">BS1</strain>
    </source>
</reference>
<evidence type="ECO:0000256" key="4">
    <source>
        <dbReference type="SAM" id="MobiDB-lite"/>
    </source>
</evidence>
<dbReference type="SUPFAM" id="SSF48657">
    <property type="entry name" value="FinO-like"/>
    <property type="match status" value="1"/>
</dbReference>
<evidence type="ECO:0000313" key="6">
    <source>
        <dbReference type="EMBL" id="QBP13458.1"/>
    </source>
</evidence>
<accession>A0A482IWW1</accession>
<dbReference type="InterPro" id="IPR016103">
    <property type="entry name" value="ProQ/FinO"/>
</dbReference>
<name>A0A482IWW1_9BURK</name>
<organism evidence="6 7">
    <name type="scientific">Cupriavidus metallidurans</name>
    <dbReference type="NCBI Taxonomy" id="119219"/>
    <lineage>
        <taxon>Bacteria</taxon>
        <taxon>Pseudomonadati</taxon>
        <taxon>Pseudomonadota</taxon>
        <taxon>Betaproteobacteria</taxon>
        <taxon>Burkholderiales</taxon>
        <taxon>Burkholderiaceae</taxon>
        <taxon>Cupriavidus</taxon>
    </lineage>
</organism>
<sequence>MGFEQLAALKAQLASRAAASPIASTARPSGAPSTERAEDACHAAAAAQTLGSADGHAKAIRGVAPRGATTPDPALGAAIGRLQKRFPLAFPRHPAPKVALKVGILADLQAHAPALGLTEPVLRAALGAWCQGQRYWASLQAGVARVDLAGVPTAQVSESEAKWARQQGGRARRETRRASPATPPCNTTTP</sequence>
<dbReference type="Gene3D" id="1.10.1710.10">
    <property type="entry name" value="ProQ/FinO domain"/>
    <property type="match status" value="1"/>
</dbReference>
<evidence type="ECO:0000256" key="1">
    <source>
        <dbReference type="ARBA" id="ARBA00022490"/>
    </source>
</evidence>
<feature type="region of interest" description="Disordered" evidence="4">
    <location>
        <begin position="155"/>
        <end position="190"/>
    </location>
</feature>
<dbReference type="RefSeq" id="WP_029700283.1">
    <property type="nucleotide sequence ID" value="NZ_CP037901.1"/>
</dbReference>
<dbReference type="SMART" id="SM00945">
    <property type="entry name" value="ProQ"/>
    <property type="match status" value="1"/>
</dbReference>
<dbReference type="Proteomes" id="UP000253772">
    <property type="component" value="Chromosome c2"/>
</dbReference>
<dbReference type="EMBL" id="CP037901">
    <property type="protein sequence ID" value="QBP13458.1"/>
    <property type="molecule type" value="Genomic_DNA"/>
</dbReference>
<dbReference type="Pfam" id="PF04352">
    <property type="entry name" value="ProQ"/>
    <property type="match status" value="1"/>
</dbReference>
<dbReference type="InterPro" id="IPR036442">
    <property type="entry name" value="ProQ/FinO_sf"/>
</dbReference>
<dbReference type="GO" id="GO:0033592">
    <property type="term" value="F:RNA strand annealing activity"/>
    <property type="evidence" value="ECO:0007669"/>
    <property type="project" value="InterPro"/>
</dbReference>